<keyword evidence="5" id="KW-1185">Reference proteome</keyword>
<dbReference type="NCBIfam" id="TIGR00715">
    <property type="entry name" value="precor6x_red"/>
    <property type="match status" value="1"/>
</dbReference>
<accession>B1WXZ8</accession>
<proteinExistence type="predicted"/>
<organism evidence="4 5">
    <name type="scientific">Crocosphaera subtropica (strain ATCC 51142 / BH68)</name>
    <name type="common">Cyanothece sp. (strain ATCC 51142)</name>
    <dbReference type="NCBI Taxonomy" id="43989"/>
    <lineage>
        <taxon>Bacteria</taxon>
        <taxon>Bacillati</taxon>
        <taxon>Cyanobacteriota</taxon>
        <taxon>Cyanophyceae</taxon>
        <taxon>Oscillatoriophycideae</taxon>
        <taxon>Chroococcales</taxon>
        <taxon>Aphanothecaceae</taxon>
        <taxon>Crocosphaera</taxon>
        <taxon>Crocosphaera subtropica</taxon>
    </lineage>
</organism>
<protein>
    <submittedName>
        <fullName evidence="4">Probable precorrin-6x reductase</fullName>
    </submittedName>
</protein>
<sequence length="257" mass="28801">MSVVGKLWLIGGTGDSVRLVQSIAKHSLPCLVTVTTSTAINLYPTHSNITIEIGKLDKEGIKQLCKRETVRGIIDASHPFAINISQQVMEFANTEGIPYLRYERPSLKQNAQAIYLDNFEDLVKGNYLKDKRVLLTVGCQALSKFKSWHKNTVLYARILPKLASLKMALNAGFAENQIIALRPPITLELERALWQQWKINLVVTKASGKQGGEDIKATVAQELDIPLIVIQRPSLTYPQQTEQMSDIIEFCYQCFQG</sequence>
<evidence type="ECO:0000256" key="2">
    <source>
        <dbReference type="ARBA" id="ARBA00022573"/>
    </source>
</evidence>
<dbReference type="STRING" id="43989.cce_1635"/>
<name>B1WXZ8_CROS5</name>
<dbReference type="PROSITE" id="PS51014">
    <property type="entry name" value="COBK_CBIJ"/>
    <property type="match status" value="1"/>
</dbReference>
<dbReference type="RefSeq" id="WP_009544436.1">
    <property type="nucleotide sequence ID" value="NC_010546.1"/>
</dbReference>
<evidence type="ECO:0000313" key="5">
    <source>
        <dbReference type="Proteomes" id="UP000001203"/>
    </source>
</evidence>
<dbReference type="HOGENOM" id="CLU_068627_0_1_3"/>
<dbReference type="KEGG" id="cyt:cce_1635"/>
<dbReference type="InterPro" id="IPR003723">
    <property type="entry name" value="Precorrin-6x_reduct"/>
</dbReference>
<dbReference type="eggNOG" id="COG2099">
    <property type="taxonomic scope" value="Bacteria"/>
</dbReference>
<comment type="pathway">
    <text evidence="1">Cofactor biosynthesis; adenosylcobalamin biosynthesis.</text>
</comment>
<evidence type="ECO:0000256" key="3">
    <source>
        <dbReference type="ARBA" id="ARBA00023002"/>
    </source>
</evidence>
<dbReference type="GO" id="GO:0016994">
    <property type="term" value="F:precorrin-6A reductase activity"/>
    <property type="evidence" value="ECO:0007669"/>
    <property type="project" value="InterPro"/>
</dbReference>
<reference evidence="4 5" key="1">
    <citation type="journal article" date="2008" name="Proc. Natl. Acad. Sci. U.S.A.">
        <title>The genome of Cyanothece 51142, a unicellular diazotrophic cyanobacterium important in the marine nitrogen cycle.</title>
        <authorList>
            <person name="Welsh E.A."/>
            <person name="Liberton M."/>
            <person name="Stoeckel J."/>
            <person name="Loh T."/>
            <person name="Elvitigala T."/>
            <person name="Wang C."/>
            <person name="Wollam A."/>
            <person name="Fulton R.S."/>
            <person name="Clifton S.W."/>
            <person name="Jacobs J.M."/>
            <person name="Aurora R."/>
            <person name="Ghosh B.K."/>
            <person name="Sherman L.A."/>
            <person name="Smith R.D."/>
            <person name="Wilson R.K."/>
            <person name="Pakrasi H.B."/>
        </authorList>
    </citation>
    <scope>NUCLEOTIDE SEQUENCE [LARGE SCALE GENOMIC DNA]</scope>
    <source>
        <strain evidence="5">ATCC 51142 / BH68</strain>
    </source>
</reference>
<evidence type="ECO:0000256" key="1">
    <source>
        <dbReference type="ARBA" id="ARBA00004953"/>
    </source>
</evidence>
<keyword evidence="2" id="KW-0169">Cobalamin biosynthesis</keyword>
<evidence type="ECO:0000313" key="4">
    <source>
        <dbReference type="EMBL" id="ACB50985.1"/>
    </source>
</evidence>
<dbReference type="OrthoDB" id="9780707at2"/>
<dbReference type="Proteomes" id="UP000001203">
    <property type="component" value="Chromosome circular"/>
</dbReference>
<dbReference type="EMBL" id="CP000806">
    <property type="protein sequence ID" value="ACB50985.1"/>
    <property type="molecule type" value="Genomic_DNA"/>
</dbReference>
<gene>
    <name evidence="4" type="primary">cbiJ</name>
    <name evidence="4" type="synonym">cobK</name>
    <name evidence="4" type="ordered locus">cce_1635</name>
</gene>
<dbReference type="Pfam" id="PF02571">
    <property type="entry name" value="CbiJ"/>
    <property type="match status" value="1"/>
</dbReference>
<keyword evidence="3" id="KW-0560">Oxidoreductase</keyword>
<dbReference type="UniPathway" id="UPA00148"/>
<dbReference type="PANTHER" id="PTHR36925">
    <property type="entry name" value="COBALT-PRECORRIN-6A REDUCTASE"/>
    <property type="match status" value="1"/>
</dbReference>
<dbReference type="GO" id="GO:0009236">
    <property type="term" value="P:cobalamin biosynthetic process"/>
    <property type="evidence" value="ECO:0007669"/>
    <property type="project" value="UniProtKB-UniPathway"/>
</dbReference>
<dbReference type="NCBIfam" id="NF005970">
    <property type="entry name" value="PRK08057.1-4"/>
    <property type="match status" value="1"/>
</dbReference>
<dbReference type="AlphaFoldDB" id="B1WXZ8"/>
<dbReference type="PANTHER" id="PTHR36925:SF1">
    <property type="entry name" value="COBALT-PRECORRIN-6A REDUCTASE"/>
    <property type="match status" value="1"/>
</dbReference>